<protein>
    <recommendedName>
        <fullName evidence="2">F-box domain-containing protein</fullName>
    </recommendedName>
</protein>
<evidence type="ECO:0000259" key="2">
    <source>
        <dbReference type="PROSITE" id="PS50181"/>
    </source>
</evidence>
<dbReference type="AlphaFoldDB" id="A0A4P9ZUC0"/>
<feature type="domain" description="F-box" evidence="2">
    <location>
        <begin position="54"/>
        <end position="100"/>
    </location>
</feature>
<dbReference type="Proteomes" id="UP000268162">
    <property type="component" value="Unassembled WGS sequence"/>
</dbReference>
<feature type="chain" id="PRO_5020859836" description="F-box domain-containing protein" evidence="1">
    <location>
        <begin position="22"/>
        <end position="454"/>
    </location>
</feature>
<sequence length="454" mass="51695">MKITVSTLSLFWMVQLTIVAASPVLTPLDNQEAPSTQEIQLQAHPMGQTTPPSRGSLDRLANETFQKILDHIDIDTIPELMKVSQRYNKLTKFSPIYRYMMMKRLLPSVGDYSLEYDSLAQDEKDPLIDIFKFEFNLGYYPSGDSTDDEDDHFIDSKLAEISDAYQKQPLPEITEAIKAYVKAEQIAGTHWEVVELLELTRYERYVMSPMLGLAADGNIDLVLELQNLLASYSGSASFKKACNQVWAPEKQVLFDAAENAYGIEDSFESTAPQTEVVQLATIFTLASVKDWDNLIEYLKRQWATWAEADWFLIIPSFMLMLENGPYPLHYDFYQGSEMNADFVRQVQLCAEKYGFSRTKDEFAEKWENMRSDLEAANRPIPDLEHCPYDILGNKIRYDTVRNTVAFVVDKYILRKALGDQLGTMRGDSVLAGPIPEVLINTPNARLMQSTLDSV</sequence>
<dbReference type="EMBL" id="ML002650">
    <property type="protein sequence ID" value="RKP36461.1"/>
    <property type="molecule type" value="Genomic_DNA"/>
</dbReference>
<feature type="signal peptide" evidence="1">
    <location>
        <begin position="1"/>
        <end position="21"/>
    </location>
</feature>
<keyword evidence="4" id="KW-1185">Reference proteome</keyword>
<name>A0A4P9ZUC0_9FUNG</name>
<dbReference type="InterPro" id="IPR001810">
    <property type="entry name" value="F-box_dom"/>
</dbReference>
<proteinExistence type="predicted"/>
<evidence type="ECO:0000256" key="1">
    <source>
        <dbReference type="SAM" id="SignalP"/>
    </source>
</evidence>
<keyword evidence="1" id="KW-0732">Signal</keyword>
<reference evidence="4" key="1">
    <citation type="journal article" date="2018" name="Nat. Microbiol.">
        <title>Leveraging single-cell genomics to expand the fungal tree of life.</title>
        <authorList>
            <person name="Ahrendt S.R."/>
            <person name="Quandt C.A."/>
            <person name="Ciobanu D."/>
            <person name="Clum A."/>
            <person name="Salamov A."/>
            <person name="Andreopoulos B."/>
            <person name="Cheng J.F."/>
            <person name="Woyke T."/>
            <person name="Pelin A."/>
            <person name="Henrissat B."/>
            <person name="Reynolds N.K."/>
            <person name="Benny G.L."/>
            <person name="Smith M.E."/>
            <person name="James T.Y."/>
            <person name="Grigoriev I.V."/>
        </authorList>
    </citation>
    <scope>NUCLEOTIDE SEQUENCE [LARGE SCALE GENOMIC DNA]</scope>
    <source>
        <strain evidence="4">RSA 468</strain>
    </source>
</reference>
<gene>
    <name evidence="3" type="ORF">BJ085DRAFT_27249</name>
</gene>
<dbReference type="PROSITE" id="PS50181">
    <property type="entry name" value="FBOX"/>
    <property type="match status" value="1"/>
</dbReference>
<evidence type="ECO:0000313" key="3">
    <source>
        <dbReference type="EMBL" id="RKP36461.1"/>
    </source>
</evidence>
<organism evidence="3 4">
    <name type="scientific">Dimargaris cristalligena</name>
    <dbReference type="NCBI Taxonomy" id="215637"/>
    <lineage>
        <taxon>Eukaryota</taxon>
        <taxon>Fungi</taxon>
        <taxon>Fungi incertae sedis</taxon>
        <taxon>Zoopagomycota</taxon>
        <taxon>Kickxellomycotina</taxon>
        <taxon>Dimargaritomycetes</taxon>
        <taxon>Dimargaritales</taxon>
        <taxon>Dimargaritaceae</taxon>
        <taxon>Dimargaris</taxon>
    </lineage>
</organism>
<accession>A0A4P9ZUC0</accession>
<evidence type="ECO:0000313" key="4">
    <source>
        <dbReference type="Proteomes" id="UP000268162"/>
    </source>
</evidence>